<dbReference type="RefSeq" id="WP_085765817.1">
    <property type="nucleotide sequence ID" value="NZ_CP019344.1"/>
</dbReference>
<name>A0A1W6MHG3_9FLAO</name>
<evidence type="ECO:0000256" key="1">
    <source>
        <dbReference type="SAM" id="SignalP"/>
    </source>
</evidence>
<evidence type="ECO:0008006" key="4">
    <source>
        <dbReference type="Google" id="ProtNLM"/>
    </source>
</evidence>
<proteinExistence type="predicted"/>
<dbReference type="Gene3D" id="3.80.10.10">
    <property type="entry name" value="Ribonuclease Inhibitor"/>
    <property type="match status" value="1"/>
</dbReference>
<dbReference type="EMBL" id="CP019344">
    <property type="protein sequence ID" value="ARN77017.1"/>
    <property type="molecule type" value="Genomic_DNA"/>
</dbReference>
<keyword evidence="1" id="KW-0732">Signal</keyword>
<feature type="signal peptide" evidence="1">
    <location>
        <begin position="1"/>
        <end position="19"/>
    </location>
</feature>
<protein>
    <recommendedName>
        <fullName evidence="4">EF-hand domain-containing protein</fullName>
    </recommendedName>
</protein>
<evidence type="ECO:0000313" key="3">
    <source>
        <dbReference type="Proteomes" id="UP000193431"/>
    </source>
</evidence>
<gene>
    <name evidence="2" type="ORF">BST97_02825</name>
</gene>
<dbReference type="Proteomes" id="UP000193431">
    <property type="component" value="Chromosome"/>
</dbReference>
<organism evidence="2 3">
    <name type="scientific">Nonlabens spongiae</name>
    <dbReference type="NCBI Taxonomy" id="331648"/>
    <lineage>
        <taxon>Bacteria</taxon>
        <taxon>Pseudomonadati</taxon>
        <taxon>Bacteroidota</taxon>
        <taxon>Flavobacteriia</taxon>
        <taxon>Flavobacteriales</taxon>
        <taxon>Flavobacteriaceae</taxon>
        <taxon>Nonlabens</taxon>
    </lineage>
</organism>
<keyword evidence="3" id="KW-1185">Reference proteome</keyword>
<dbReference type="AlphaFoldDB" id="A0A1W6MHG3"/>
<sequence length="185" mass="21057">MKRIHFFCLFILFNSTCFAQNIQFSSAELKSWILNNPTVLEPGWGFTMADLNNDGEISVYEGSRITHIRRQRTSVTPVLLNDFTDLLNFPLLEWLDFGTDLTQVDLNSIPDLEYLYVEFNNQINSSLDISDLSSLIRVEAKFENNNVSNTNGISLNVSGLQLLEGLRIHNYATSNIDFNNLPNLS</sequence>
<dbReference type="InterPro" id="IPR032675">
    <property type="entry name" value="LRR_dom_sf"/>
</dbReference>
<reference evidence="2 3" key="1">
    <citation type="submission" date="2016-11" db="EMBL/GenBank/DDBJ databases">
        <title>Trade-off between light-utilization and light-protection in marine flavobacteria.</title>
        <authorList>
            <person name="Kumagai Y."/>
        </authorList>
    </citation>
    <scope>NUCLEOTIDE SEQUENCE [LARGE SCALE GENOMIC DNA]</scope>
    <source>
        <strain evidence="2 3">JCM 13191</strain>
    </source>
</reference>
<feature type="chain" id="PRO_5012032045" description="EF-hand domain-containing protein" evidence="1">
    <location>
        <begin position="20"/>
        <end position="185"/>
    </location>
</feature>
<accession>A0A1W6MHG3</accession>
<evidence type="ECO:0000313" key="2">
    <source>
        <dbReference type="EMBL" id="ARN77017.1"/>
    </source>
</evidence>